<dbReference type="NCBIfam" id="TIGR00756">
    <property type="entry name" value="PPR"/>
    <property type="match status" value="2"/>
</dbReference>
<gene>
    <name evidence="4" type="ORF">Goari_002822</name>
</gene>
<evidence type="ECO:0000256" key="1">
    <source>
        <dbReference type="ARBA" id="ARBA00007626"/>
    </source>
</evidence>
<feature type="repeat" description="PPR" evidence="3">
    <location>
        <begin position="55"/>
        <end position="81"/>
    </location>
</feature>
<dbReference type="Proteomes" id="UP000593577">
    <property type="component" value="Unassembled WGS sequence"/>
</dbReference>
<sequence>MIFEVLDIVNTMRKQGIEPDVVTYSILVDAYCKKGVISKAEDIVDSMKKLGIEPDVVTYNILVNAHCKEGMVPKLKILFTR</sequence>
<name>A0A7J8YAD4_GOSAI</name>
<reference evidence="4 5" key="1">
    <citation type="journal article" date="2019" name="Genome Biol. Evol.">
        <title>Insights into the evolution of the New World diploid cottons (Gossypium, subgenus Houzingenia) based on genome sequencing.</title>
        <authorList>
            <person name="Grover C.E."/>
            <person name="Arick M.A. 2nd"/>
            <person name="Thrash A."/>
            <person name="Conover J.L."/>
            <person name="Sanders W.S."/>
            <person name="Peterson D.G."/>
            <person name="Frelichowski J.E."/>
            <person name="Scheffler J.A."/>
            <person name="Scheffler B.E."/>
            <person name="Wendel J.F."/>
        </authorList>
    </citation>
    <scope>NUCLEOTIDE SEQUENCE [LARGE SCALE GENOMIC DNA]</scope>
    <source>
        <strain evidence="4">185</strain>
        <tissue evidence="4">Leaf</tissue>
    </source>
</reference>
<dbReference type="InterPro" id="IPR002885">
    <property type="entry name" value="PPR_rpt"/>
</dbReference>
<feature type="repeat" description="PPR" evidence="3">
    <location>
        <begin position="20"/>
        <end position="54"/>
    </location>
</feature>
<keyword evidence="5" id="KW-1185">Reference proteome</keyword>
<accession>A0A7J8YAD4</accession>
<evidence type="ECO:0000256" key="3">
    <source>
        <dbReference type="PROSITE-ProRule" id="PRU00708"/>
    </source>
</evidence>
<dbReference type="Gene3D" id="1.25.40.10">
    <property type="entry name" value="Tetratricopeptide repeat domain"/>
    <property type="match status" value="1"/>
</dbReference>
<evidence type="ECO:0000313" key="5">
    <source>
        <dbReference type="Proteomes" id="UP000593577"/>
    </source>
</evidence>
<evidence type="ECO:0000313" key="4">
    <source>
        <dbReference type="EMBL" id="MBA0696250.1"/>
    </source>
</evidence>
<keyword evidence="2" id="KW-0677">Repeat</keyword>
<dbReference type="EMBL" id="JABFAA010000011">
    <property type="protein sequence ID" value="MBA0696250.1"/>
    <property type="molecule type" value="Genomic_DNA"/>
</dbReference>
<dbReference type="InterPro" id="IPR011990">
    <property type="entry name" value="TPR-like_helical_dom_sf"/>
</dbReference>
<proteinExistence type="inferred from homology"/>
<comment type="caution">
    <text evidence="4">The sequence shown here is derived from an EMBL/GenBank/DDBJ whole genome shotgun (WGS) entry which is preliminary data.</text>
</comment>
<dbReference type="AlphaFoldDB" id="A0A7J8YAD4"/>
<dbReference type="Pfam" id="PF13812">
    <property type="entry name" value="PPR_3"/>
    <property type="match status" value="1"/>
</dbReference>
<dbReference type="PANTHER" id="PTHR47941">
    <property type="entry name" value="PENTATRICOPEPTIDE REPEAT-CONTAINING PROTEIN 3, MITOCHONDRIAL"/>
    <property type="match status" value="1"/>
</dbReference>
<dbReference type="PROSITE" id="PS51375">
    <property type="entry name" value="PPR"/>
    <property type="match status" value="2"/>
</dbReference>
<evidence type="ECO:0008006" key="6">
    <source>
        <dbReference type="Google" id="ProtNLM"/>
    </source>
</evidence>
<evidence type="ECO:0000256" key="2">
    <source>
        <dbReference type="ARBA" id="ARBA00022737"/>
    </source>
</evidence>
<organism evidence="4 5">
    <name type="scientific">Gossypium aridum</name>
    <name type="common">American cotton</name>
    <name type="synonym">Erioxylum aridum</name>
    <dbReference type="NCBI Taxonomy" id="34290"/>
    <lineage>
        <taxon>Eukaryota</taxon>
        <taxon>Viridiplantae</taxon>
        <taxon>Streptophyta</taxon>
        <taxon>Embryophyta</taxon>
        <taxon>Tracheophyta</taxon>
        <taxon>Spermatophyta</taxon>
        <taxon>Magnoliopsida</taxon>
        <taxon>eudicotyledons</taxon>
        <taxon>Gunneridae</taxon>
        <taxon>Pentapetalae</taxon>
        <taxon>rosids</taxon>
        <taxon>malvids</taxon>
        <taxon>Malvales</taxon>
        <taxon>Malvaceae</taxon>
        <taxon>Malvoideae</taxon>
        <taxon>Gossypium</taxon>
    </lineage>
</organism>
<comment type="similarity">
    <text evidence="1">Belongs to the PPR family. P subfamily.</text>
</comment>
<protein>
    <recommendedName>
        <fullName evidence="6">Pentatricopeptide repeat-containing protein</fullName>
    </recommendedName>
</protein>